<feature type="non-terminal residue" evidence="2">
    <location>
        <position position="33"/>
    </location>
</feature>
<evidence type="ECO:0000313" key="2">
    <source>
        <dbReference type="EMBL" id="CAA9529390.1"/>
    </source>
</evidence>
<dbReference type="EMBL" id="CADCWE010000046">
    <property type="protein sequence ID" value="CAA9529390.1"/>
    <property type="molecule type" value="Genomic_DNA"/>
</dbReference>
<organism evidence="2">
    <name type="scientific">uncultured Thermomicrobiales bacterium</name>
    <dbReference type="NCBI Taxonomy" id="1645740"/>
    <lineage>
        <taxon>Bacteria</taxon>
        <taxon>Pseudomonadati</taxon>
        <taxon>Thermomicrobiota</taxon>
        <taxon>Thermomicrobia</taxon>
        <taxon>Thermomicrobiales</taxon>
        <taxon>environmental samples</taxon>
    </lineage>
</organism>
<protein>
    <submittedName>
        <fullName evidence="2">Uncharacterized protein</fullName>
    </submittedName>
</protein>
<dbReference type="AlphaFoldDB" id="A0A6J4TQ79"/>
<gene>
    <name evidence="2" type="ORF">AVDCRST_MAG73-786</name>
</gene>
<reference evidence="2" key="1">
    <citation type="submission" date="2020-02" db="EMBL/GenBank/DDBJ databases">
        <authorList>
            <person name="Meier V. D."/>
        </authorList>
    </citation>
    <scope>NUCLEOTIDE SEQUENCE</scope>
    <source>
        <strain evidence="2">AVDCRST_MAG73</strain>
    </source>
</reference>
<proteinExistence type="predicted"/>
<feature type="compositionally biased region" description="Low complexity" evidence="1">
    <location>
        <begin position="22"/>
        <end position="33"/>
    </location>
</feature>
<sequence>DRPHPARDRRGGDGGRAPPLPAVAAAARQPAGL</sequence>
<name>A0A6J4TQ79_9BACT</name>
<feature type="region of interest" description="Disordered" evidence="1">
    <location>
        <begin position="1"/>
        <end position="33"/>
    </location>
</feature>
<feature type="non-terminal residue" evidence="2">
    <location>
        <position position="1"/>
    </location>
</feature>
<feature type="compositionally biased region" description="Basic and acidic residues" evidence="1">
    <location>
        <begin position="1"/>
        <end position="13"/>
    </location>
</feature>
<accession>A0A6J4TQ79</accession>
<evidence type="ECO:0000256" key="1">
    <source>
        <dbReference type="SAM" id="MobiDB-lite"/>
    </source>
</evidence>